<dbReference type="Proteomes" id="UP000674938">
    <property type="component" value="Unassembled WGS sequence"/>
</dbReference>
<keyword evidence="2" id="KW-1185">Reference proteome</keyword>
<gene>
    <name evidence="1" type="ORF">I6N95_16985</name>
</gene>
<dbReference type="GO" id="GO:0016787">
    <property type="term" value="F:hydrolase activity"/>
    <property type="evidence" value="ECO:0007669"/>
    <property type="project" value="UniProtKB-KW"/>
</dbReference>
<evidence type="ECO:0000313" key="1">
    <source>
        <dbReference type="EMBL" id="MBP1042714.1"/>
    </source>
</evidence>
<dbReference type="InterPro" id="IPR012341">
    <property type="entry name" value="6hp_glycosidase-like_sf"/>
</dbReference>
<dbReference type="InterPro" id="IPR008313">
    <property type="entry name" value="GH125"/>
</dbReference>
<dbReference type="Pfam" id="PF06824">
    <property type="entry name" value="Glyco_hydro_125"/>
    <property type="match status" value="1"/>
</dbReference>
<proteinExistence type="predicted"/>
<dbReference type="PANTHER" id="PTHR31047">
    <property type="entry name" value="MEIOTICALLY UP-REGULATED GENE 157 PROTEIN"/>
    <property type="match status" value="1"/>
</dbReference>
<sequence length="421" mass="47708">MEKELQQIVQKVKEKIADPEVLKLFETAFLDTFNRTVSQQEDGSVYMVTGDIPAMWLRDSSCQLRPILPFLKESPKLAHLVKGIIRRQLAFMAIDPYANAYTMAAQPERWDEDLPPQGPHVWEQKYEIDSLCFPFQLIYQYWQTTADTSLFDASFVASVEQVVDLWIREQDHETNSAYTFVRPASDYLSREGKGSLTTYTGMTWSGFRPSDDPCQYHYLVPSNLFASHILARMLEMLAICPLKQVALEEKIKELKGAIDQGVDRYAKLAGPKGNYYAYEVDGLGNQLVMDDSNMPSLLSLPMLTAIPTDDPCYLATRQIVLSNENPYYYQGTEAAGIGSPHTPAGYVWPIAIAVEGITAQTSAEKWTKIQLLTQTTGGTGQVHESFDPNQPTRYTREWFSWANAMFCELVLDYCGYQVKVK</sequence>
<dbReference type="SMART" id="SM01149">
    <property type="entry name" value="DUF1237"/>
    <property type="match status" value="1"/>
</dbReference>
<protein>
    <submittedName>
        <fullName evidence="1">Glycoside hydrolase family 125 protein</fullName>
    </submittedName>
</protein>
<dbReference type="PANTHER" id="PTHR31047:SF0">
    <property type="entry name" value="MEIOTICALLY UP-REGULATED GENE 157 PROTEIN"/>
    <property type="match status" value="1"/>
</dbReference>
<dbReference type="GO" id="GO:0005975">
    <property type="term" value="P:carbohydrate metabolic process"/>
    <property type="evidence" value="ECO:0007669"/>
    <property type="project" value="InterPro"/>
</dbReference>
<name>A0A940PD25_9ENTE</name>
<reference evidence="1" key="1">
    <citation type="submission" date="2020-12" db="EMBL/GenBank/DDBJ databases">
        <title>Vagococcus allomyrinae sp. nov. and Enterococcus lavae sp. nov., isolated from the larvae of Allomyrina dichotoma.</title>
        <authorList>
            <person name="Lee S.D."/>
        </authorList>
    </citation>
    <scope>NUCLEOTIDE SEQUENCE</scope>
    <source>
        <strain evidence="1">BWB3-3</strain>
    </source>
</reference>
<accession>A0A940PD25</accession>
<comment type="caution">
    <text evidence="1">The sequence shown here is derived from an EMBL/GenBank/DDBJ whole genome shotgun (WGS) entry which is preliminary data.</text>
</comment>
<dbReference type="Gene3D" id="1.50.10.10">
    <property type="match status" value="1"/>
</dbReference>
<evidence type="ECO:0000313" key="2">
    <source>
        <dbReference type="Proteomes" id="UP000674938"/>
    </source>
</evidence>
<dbReference type="InterPro" id="IPR008928">
    <property type="entry name" value="6-hairpin_glycosidase_sf"/>
</dbReference>
<dbReference type="PIRSF" id="PIRSF028846">
    <property type="entry name" value="UCP028846"/>
    <property type="match status" value="1"/>
</dbReference>
<dbReference type="SUPFAM" id="SSF48208">
    <property type="entry name" value="Six-hairpin glycosidases"/>
    <property type="match status" value="1"/>
</dbReference>
<dbReference type="RefSeq" id="WP_209530139.1">
    <property type="nucleotide sequence ID" value="NZ_JAEEGA010000011.1"/>
</dbReference>
<keyword evidence="1" id="KW-0378">Hydrolase</keyword>
<dbReference type="AlphaFoldDB" id="A0A940PD25"/>
<dbReference type="EMBL" id="JAEEGA010000011">
    <property type="protein sequence ID" value="MBP1042714.1"/>
    <property type="molecule type" value="Genomic_DNA"/>
</dbReference>
<organism evidence="1 2">
    <name type="scientific">Vagococcus allomyrinae</name>
    <dbReference type="NCBI Taxonomy" id="2794353"/>
    <lineage>
        <taxon>Bacteria</taxon>
        <taxon>Bacillati</taxon>
        <taxon>Bacillota</taxon>
        <taxon>Bacilli</taxon>
        <taxon>Lactobacillales</taxon>
        <taxon>Enterococcaceae</taxon>
        <taxon>Vagococcus</taxon>
    </lineage>
</organism>